<dbReference type="InterPro" id="IPR000629">
    <property type="entry name" value="RNA-helicase_DEAD-box_CS"/>
</dbReference>
<evidence type="ECO:0000256" key="6">
    <source>
        <dbReference type="ARBA" id="ARBA00022840"/>
    </source>
</evidence>
<evidence type="ECO:0000259" key="12">
    <source>
        <dbReference type="PROSITE" id="PS51194"/>
    </source>
</evidence>
<proteinExistence type="inferred from homology"/>
<feature type="compositionally biased region" description="Low complexity" evidence="10">
    <location>
        <begin position="1"/>
        <end position="11"/>
    </location>
</feature>
<dbReference type="GO" id="GO:0003724">
    <property type="term" value="F:RNA helicase activity"/>
    <property type="evidence" value="ECO:0007669"/>
    <property type="project" value="UniProtKB-EC"/>
</dbReference>
<keyword evidence="5" id="KW-0347">Helicase</keyword>
<dbReference type="PANTHER" id="PTHR47958">
    <property type="entry name" value="ATP-DEPENDENT RNA HELICASE DBP3"/>
    <property type="match status" value="1"/>
</dbReference>
<dbReference type="FunFam" id="3.40.50.300:FF:000079">
    <property type="entry name" value="probable ATP-dependent RNA helicase DDX17"/>
    <property type="match status" value="1"/>
</dbReference>
<keyword evidence="4" id="KW-0378">Hydrolase</keyword>
<dbReference type="InterPro" id="IPR027417">
    <property type="entry name" value="P-loop_NTPase"/>
</dbReference>
<dbReference type="InterPro" id="IPR011545">
    <property type="entry name" value="DEAD/DEAH_box_helicase_dom"/>
</dbReference>
<dbReference type="EMBL" id="MCGR01000012">
    <property type="protein sequence ID" value="ORY88071.1"/>
    <property type="molecule type" value="Genomic_DNA"/>
</dbReference>
<dbReference type="SMART" id="SM00487">
    <property type="entry name" value="DEXDc"/>
    <property type="match status" value="1"/>
</dbReference>
<dbReference type="CDD" id="cd18787">
    <property type="entry name" value="SF2_C_DEAD"/>
    <property type="match status" value="1"/>
</dbReference>
<keyword evidence="7" id="KW-0508">mRNA splicing</keyword>
<feature type="region of interest" description="Disordered" evidence="10">
    <location>
        <begin position="1"/>
        <end position="303"/>
    </location>
</feature>
<feature type="compositionally biased region" description="Gly residues" evidence="10">
    <location>
        <begin position="976"/>
        <end position="985"/>
    </location>
</feature>
<evidence type="ECO:0000256" key="7">
    <source>
        <dbReference type="ARBA" id="ARBA00023187"/>
    </source>
</evidence>
<feature type="compositionally biased region" description="Acidic residues" evidence="10">
    <location>
        <begin position="422"/>
        <end position="437"/>
    </location>
</feature>
<dbReference type="Proteomes" id="UP000193467">
    <property type="component" value="Unassembled WGS sequence"/>
</dbReference>
<accession>A0A1Y2FVP5</accession>
<feature type="compositionally biased region" description="Low complexity" evidence="10">
    <location>
        <begin position="250"/>
        <end position="303"/>
    </location>
</feature>
<feature type="compositionally biased region" description="Basic and acidic residues" evidence="10">
    <location>
        <begin position="104"/>
        <end position="155"/>
    </location>
</feature>
<feature type="compositionally biased region" description="Low complexity" evidence="10">
    <location>
        <begin position="190"/>
        <end position="202"/>
    </location>
</feature>
<evidence type="ECO:0000259" key="11">
    <source>
        <dbReference type="PROSITE" id="PS51192"/>
    </source>
</evidence>
<organism evidence="13 14">
    <name type="scientific">Leucosporidium creatinivorum</name>
    <dbReference type="NCBI Taxonomy" id="106004"/>
    <lineage>
        <taxon>Eukaryota</taxon>
        <taxon>Fungi</taxon>
        <taxon>Dikarya</taxon>
        <taxon>Basidiomycota</taxon>
        <taxon>Pucciniomycotina</taxon>
        <taxon>Microbotryomycetes</taxon>
        <taxon>Leucosporidiales</taxon>
        <taxon>Leucosporidium</taxon>
    </lineage>
</organism>
<comment type="subcellular location">
    <subcellularLocation>
        <location evidence="1">Nucleus</location>
    </subcellularLocation>
</comment>
<evidence type="ECO:0000256" key="9">
    <source>
        <dbReference type="ARBA" id="ARBA00038511"/>
    </source>
</evidence>
<dbReference type="Pfam" id="PF23469">
    <property type="entry name" value="KH_12"/>
    <property type="match status" value="1"/>
</dbReference>
<feature type="compositionally biased region" description="Basic and acidic residues" evidence="10">
    <location>
        <begin position="406"/>
        <end position="415"/>
    </location>
</feature>
<evidence type="ECO:0000256" key="3">
    <source>
        <dbReference type="ARBA" id="ARBA00022741"/>
    </source>
</evidence>
<feature type="compositionally biased region" description="Low complexity" evidence="10">
    <location>
        <begin position="315"/>
        <end position="327"/>
    </location>
</feature>
<dbReference type="PROSITE" id="PS51192">
    <property type="entry name" value="HELICASE_ATP_BIND_1"/>
    <property type="match status" value="1"/>
</dbReference>
<dbReference type="InterPro" id="IPR014001">
    <property type="entry name" value="Helicase_ATP-bd"/>
</dbReference>
<evidence type="ECO:0000256" key="2">
    <source>
        <dbReference type="ARBA" id="ARBA00012552"/>
    </source>
</evidence>
<sequence length="1236" mass="134096">MARSPSPAHSSSSKRRRYDDGGHSSSSRGDRDRGSSRRDRSRDRDSHRDSRRDSDRTHERTRERPRASDYDRAYGERDSRGGDRTRDRDHERESDRHRSSRHYSPREESSRPNGSSRRDRDYGREDDRDYRRRDDRRSDDHHSRREDSGRRHDGSPRSSHRASRSRSPDPRRYSPAAEPIKKPAFVSTFAASSAPPAPAASARTEERKPSLPPGSPLSLDSPKEGASQDEEKLRIKREKLAAWKAKKAAEAAGSPAASPAPASPKAAAPLPAKPAAPVKAGLPAKPASPTKPQASSSSSDPAALALAAAAAISNRLSSSSAPVSAPLKTPISASLPAKPTFSFNSTAFRPSGLKNSLKLGMGEDDDGSGDKKVGMLKFDDAVDMTVKAADEDDGDDEDLEGGASYKPKEGGRDARMAALMDGDTDMANGDDDEEDEKPEAKMDVDGDEEEEDELEAFMNNVQKQVKSVDKADKAKLGAKGNVLDPEAVEEEEDEAESEDELEKVGMSAAEILALAAKKVKRGRELTAIDHSKVSYEPFNKIFYRPPPEVEALTAEEVDEMRLEMDAIKVRGADPPKPVAKWSYCGLPAPCIDVIKGLEYTAPTSIQAQAIPAIMSGRDIIGVAKTGSGKTIAFLLPMFRHIKDQRPIRTMEGPIAMIMTPTRELATQIHKECKPFLKALGLRASCAYGGTPLKDNIADMKRGSELIVCTPGRMIELLTTNSGRIINLHRVTYLVLDEADRMFDMGFEPQVMKIINQIRPDRQTVLFSATFPRQMEALARKILRRPLEITVGGRSIVAAEIEQIVEVRSEDSKFNRMLELLGKLFNEDNDARALIFVERQESADKLLADLLRKNYSCMSLHGGMEQVDRDQTIADFKTGVVPVVIATSVAARGLDVKQLKLVIQFDAPNHMEDYVHRAGRTGRAGNKGTCVTFLTPDQDRYSLDIFKALQASGAAVPDDVKAMAEGFAEKVKAGKASGAGSGFGGKGLERLDTERDAQSRAERAAYGEPGVEKKAEGEGATGEESTPQPVDVADLEVEIRRGPAPDTNKTLRGGGGAAATTTDSAAAAAAGLEAAKAAEAAALAAGKSAGAAKAQSVIANFNAMLKAKSAARSSEPDHSTDAARRRDPDATDYHAIIYINDYPQKARWKVTNKDTMVQLVESTGASITNKGVYYEPGKEPGPDELPKLHLLIESNEEFRVKHAISEIKRALIEGATLALEAEQRQPAGTGPTGRYTV</sequence>
<dbReference type="STRING" id="106004.A0A1Y2FVP5"/>
<keyword evidence="7" id="KW-0507">mRNA processing</keyword>
<feature type="compositionally biased region" description="Acidic residues" evidence="10">
    <location>
        <begin position="390"/>
        <end position="400"/>
    </location>
</feature>
<evidence type="ECO:0000256" key="5">
    <source>
        <dbReference type="ARBA" id="ARBA00022806"/>
    </source>
</evidence>
<evidence type="ECO:0000256" key="10">
    <source>
        <dbReference type="SAM" id="MobiDB-lite"/>
    </source>
</evidence>
<comment type="similarity">
    <text evidence="9">Belongs to the DEAD box helicase family. DDX46/PRP5 subfamily.</text>
</comment>
<comment type="caution">
    <text evidence="13">The sequence shown here is derived from an EMBL/GenBank/DDBJ whole genome shotgun (WGS) entry which is preliminary data.</text>
</comment>
<gene>
    <name evidence="13" type="ORF">BCR35DRAFT_301984</name>
</gene>
<dbReference type="EC" id="3.6.4.13" evidence="2"/>
<dbReference type="OrthoDB" id="196131at2759"/>
<dbReference type="GO" id="GO:0005634">
    <property type="term" value="C:nucleus"/>
    <property type="evidence" value="ECO:0007669"/>
    <property type="project" value="UniProtKB-SubCell"/>
</dbReference>
<dbReference type="PROSITE" id="PS51194">
    <property type="entry name" value="HELICASE_CTER"/>
    <property type="match status" value="1"/>
</dbReference>
<keyword evidence="6" id="KW-0067">ATP-binding</keyword>
<dbReference type="AlphaFoldDB" id="A0A1Y2FVP5"/>
<dbReference type="SUPFAM" id="SSF52540">
    <property type="entry name" value="P-loop containing nucleoside triphosphate hydrolases"/>
    <property type="match status" value="1"/>
</dbReference>
<feature type="region of interest" description="Disordered" evidence="10">
    <location>
        <begin position="387"/>
        <end position="453"/>
    </location>
</feature>
<feature type="domain" description="Helicase C-terminal" evidence="12">
    <location>
        <begin position="815"/>
        <end position="963"/>
    </location>
</feature>
<feature type="compositionally biased region" description="Basic and acidic residues" evidence="10">
    <location>
        <begin position="17"/>
        <end position="97"/>
    </location>
</feature>
<evidence type="ECO:0000256" key="4">
    <source>
        <dbReference type="ARBA" id="ARBA00022801"/>
    </source>
</evidence>
<feature type="compositionally biased region" description="Basic and acidic residues" evidence="10">
    <location>
        <begin position="229"/>
        <end position="241"/>
    </location>
</feature>
<evidence type="ECO:0000256" key="8">
    <source>
        <dbReference type="ARBA" id="ARBA00023242"/>
    </source>
</evidence>
<dbReference type="InParanoid" id="A0A1Y2FVP5"/>
<keyword evidence="8" id="KW-0539">Nucleus</keyword>
<dbReference type="InterPro" id="IPR056149">
    <property type="entry name" value="PRP5/DDX46/KHDC4_KH"/>
</dbReference>
<feature type="region of interest" description="Disordered" evidence="10">
    <location>
        <begin position="315"/>
        <end position="373"/>
    </location>
</feature>
<dbReference type="CDD" id="cd17953">
    <property type="entry name" value="DEADc_DDX46"/>
    <property type="match status" value="1"/>
</dbReference>
<evidence type="ECO:0000313" key="14">
    <source>
        <dbReference type="Proteomes" id="UP000193467"/>
    </source>
</evidence>
<protein>
    <recommendedName>
        <fullName evidence="2">RNA helicase</fullName>
        <ecNumber evidence="2">3.6.4.13</ecNumber>
    </recommendedName>
</protein>
<dbReference type="SMART" id="SM00490">
    <property type="entry name" value="HELICc"/>
    <property type="match status" value="1"/>
</dbReference>
<dbReference type="FunCoup" id="A0A1Y2FVP5">
    <property type="interactions" value="826"/>
</dbReference>
<dbReference type="GO" id="GO:0003676">
    <property type="term" value="F:nucleic acid binding"/>
    <property type="evidence" value="ECO:0007669"/>
    <property type="project" value="InterPro"/>
</dbReference>
<name>A0A1Y2FVP5_9BASI</name>
<dbReference type="PROSITE" id="PS00039">
    <property type="entry name" value="DEAD_ATP_HELICASE"/>
    <property type="match status" value="1"/>
</dbReference>
<keyword evidence="3" id="KW-0547">Nucleotide-binding</keyword>
<feature type="domain" description="Helicase ATP-binding" evidence="11">
    <location>
        <begin position="610"/>
        <end position="788"/>
    </location>
</feature>
<dbReference type="Pfam" id="PF00271">
    <property type="entry name" value="Helicase_C"/>
    <property type="match status" value="1"/>
</dbReference>
<dbReference type="GO" id="GO:0016787">
    <property type="term" value="F:hydrolase activity"/>
    <property type="evidence" value="ECO:0007669"/>
    <property type="project" value="UniProtKB-KW"/>
</dbReference>
<reference evidence="13 14" key="1">
    <citation type="submission" date="2016-07" db="EMBL/GenBank/DDBJ databases">
        <title>Pervasive Adenine N6-methylation of Active Genes in Fungi.</title>
        <authorList>
            <consortium name="DOE Joint Genome Institute"/>
            <person name="Mondo S.J."/>
            <person name="Dannebaum R.O."/>
            <person name="Kuo R.C."/>
            <person name="Labutti K."/>
            <person name="Haridas S."/>
            <person name="Kuo A."/>
            <person name="Salamov A."/>
            <person name="Ahrendt S.R."/>
            <person name="Lipzen A."/>
            <person name="Sullivan W."/>
            <person name="Andreopoulos W.B."/>
            <person name="Clum A."/>
            <person name="Lindquist E."/>
            <person name="Daum C."/>
            <person name="Ramamoorthy G.K."/>
            <person name="Gryganskyi A."/>
            <person name="Culley D."/>
            <person name="Magnuson J.K."/>
            <person name="James T.Y."/>
            <person name="O'Malley M.A."/>
            <person name="Stajich J.E."/>
            <person name="Spatafora J.W."/>
            <person name="Visel A."/>
            <person name="Grigoriev I.V."/>
        </authorList>
    </citation>
    <scope>NUCLEOTIDE SEQUENCE [LARGE SCALE GENOMIC DNA]</scope>
    <source>
        <strain evidence="13 14">62-1032</strain>
    </source>
</reference>
<dbReference type="Pfam" id="PF00270">
    <property type="entry name" value="DEAD"/>
    <property type="match status" value="1"/>
</dbReference>
<dbReference type="InterPro" id="IPR001650">
    <property type="entry name" value="Helicase_C-like"/>
</dbReference>
<dbReference type="Gene3D" id="3.40.50.300">
    <property type="entry name" value="P-loop containing nucleotide triphosphate hydrolases"/>
    <property type="match status" value="2"/>
</dbReference>
<keyword evidence="14" id="KW-1185">Reference proteome</keyword>
<dbReference type="GO" id="GO:0005524">
    <property type="term" value="F:ATP binding"/>
    <property type="evidence" value="ECO:0007669"/>
    <property type="project" value="UniProtKB-KW"/>
</dbReference>
<evidence type="ECO:0000256" key="1">
    <source>
        <dbReference type="ARBA" id="ARBA00004123"/>
    </source>
</evidence>
<evidence type="ECO:0000313" key="13">
    <source>
        <dbReference type="EMBL" id="ORY88071.1"/>
    </source>
</evidence>
<feature type="region of interest" description="Disordered" evidence="10">
    <location>
        <begin position="974"/>
        <end position="1033"/>
    </location>
</feature>
<dbReference type="GO" id="GO:0008380">
    <property type="term" value="P:RNA splicing"/>
    <property type="evidence" value="ECO:0007669"/>
    <property type="project" value="UniProtKB-KW"/>
</dbReference>
<feature type="compositionally biased region" description="Basic and acidic residues" evidence="10">
    <location>
        <begin position="986"/>
        <end position="1016"/>
    </location>
</feature>